<name>A0ABQ5Q3J1_9BACT</name>
<evidence type="ECO:0000313" key="1">
    <source>
        <dbReference type="EMBL" id="GLH69006.1"/>
    </source>
</evidence>
<organism evidence="1 2">
    <name type="scientific">Geothrix rubra</name>
    <dbReference type="NCBI Taxonomy" id="2927977"/>
    <lineage>
        <taxon>Bacteria</taxon>
        <taxon>Pseudomonadati</taxon>
        <taxon>Acidobacteriota</taxon>
        <taxon>Holophagae</taxon>
        <taxon>Holophagales</taxon>
        <taxon>Holophagaceae</taxon>
        <taxon>Geothrix</taxon>
    </lineage>
</organism>
<dbReference type="Proteomes" id="UP001165089">
    <property type="component" value="Unassembled WGS sequence"/>
</dbReference>
<protein>
    <submittedName>
        <fullName evidence="1">Uncharacterized protein</fullName>
    </submittedName>
</protein>
<accession>A0ABQ5Q3J1</accession>
<comment type="caution">
    <text evidence="1">The sequence shown here is derived from an EMBL/GenBank/DDBJ whole genome shotgun (WGS) entry which is preliminary data.</text>
</comment>
<reference evidence="1 2" key="1">
    <citation type="journal article" date="2023" name="Antonie Van Leeuwenhoek">
        <title>Mesoterricola silvestris gen. nov., sp. nov., Mesoterricola sediminis sp. nov., Geothrix oryzae sp. nov., Geothrix edaphica sp. nov., Geothrix rubra sp. nov., and Geothrix limicola sp. nov., six novel members of Acidobacteriota isolated from soils.</title>
        <authorList>
            <person name="Itoh H."/>
            <person name="Sugisawa Y."/>
            <person name="Mise K."/>
            <person name="Xu Z."/>
            <person name="Kuniyasu M."/>
            <person name="Ushijima N."/>
            <person name="Kawano K."/>
            <person name="Kobayashi E."/>
            <person name="Shiratori Y."/>
            <person name="Masuda Y."/>
            <person name="Senoo K."/>
        </authorList>
    </citation>
    <scope>NUCLEOTIDE SEQUENCE [LARGE SCALE GENOMIC DNA]</scope>
    <source>
        <strain evidence="1 2">Red803</strain>
    </source>
</reference>
<dbReference type="EMBL" id="BSDD01000001">
    <property type="protein sequence ID" value="GLH69006.1"/>
    <property type="molecule type" value="Genomic_DNA"/>
</dbReference>
<gene>
    <name evidence="1" type="ORF">GETHPA_05390</name>
</gene>
<proteinExistence type="predicted"/>
<sequence>MSHPADALAPFNGLPDGARLWLMALEQPTEAAALAPELDATLAKWRHKGMQYHAAWTLLHGRILAIAEPTLAEQPSGCAIDGMLRSVHRIAETAGLALADPQDVVVRLDAGIRIFPRTELEARLGDGTLDGGTPVLDLALYTLGDLRQGRLEKPLAATWIGRKYKVQAPAGTGA</sequence>
<dbReference type="RefSeq" id="WP_285722730.1">
    <property type="nucleotide sequence ID" value="NZ_BSDD01000001.1"/>
</dbReference>
<evidence type="ECO:0000313" key="2">
    <source>
        <dbReference type="Proteomes" id="UP001165089"/>
    </source>
</evidence>
<keyword evidence="2" id="KW-1185">Reference proteome</keyword>